<dbReference type="GO" id="GO:0004497">
    <property type="term" value="F:monooxygenase activity"/>
    <property type="evidence" value="ECO:0007669"/>
    <property type="project" value="UniProtKB-KW"/>
</dbReference>
<sequence>MSSSSTPEVGATFVNIIETAPETQQQVIDILKEGTERVISRMPGFISVTLYAARDGRHVINLATWEHPEDVRNVQTDPESAAFAKRTAQIAEATPGLYTVVGRYR</sequence>
<protein>
    <submittedName>
        <fullName evidence="2">Heme-degrading monooxygenase HmoA</fullName>
    </submittedName>
</protein>
<organism evidence="2 3">
    <name type="scientific">Brooklawnia cerclae</name>
    <dbReference type="NCBI Taxonomy" id="349934"/>
    <lineage>
        <taxon>Bacteria</taxon>
        <taxon>Bacillati</taxon>
        <taxon>Actinomycetota</taxon>
        <taxon>Actinomycetes</taxon>
        <taxon>Propionibacteriales</taxon>
        <taxon>Propionibacteriaceae</taxon>
        <taxon>Brooklawnia</taxon>
    </lineage>
</organism>
<evidence type="ECO:0000313" key="2">
    <source>
        <dbReference type="EMBL" id="NIH56445.1"/>
    </source>
</evidence>
<dbReference type="Gene3D" id="3.30.70.100">
    <property type="match status" value="1"/>
</dbReference>
<comment type="caution">
    <text evidence="2">The sequence shown here is derived from an EMBL/GenBank/DDBJ whole genome shotgun (WGS) entry which is preliminary data.</text>
</comment>
<dbReference type="EMBL" id="JAAMOZ010000001">
    <property type="protein sequence ID" value="NIH56445.1"/>
    <property type="molecule type" value="Genomic_DNA"/>
</dbReference>
<accession>A0ABX0SGW8</accession>
<dbReference type="Pfam" id="PF03992">
    <property type="entry name" value="ABM"/>
    <property type="match status" value="1"/>
</dbReference>
<reference evidence="2 3" key="1">
    <citation type="submission" date="2020-02" db="EMBL/GenBank/DDBJ databases">
        <title>Sequencing the genomes of 1000 actinobacteria strains.</title>
        <authorList>
            <person name="Klenk H.-P."/>
        </authorList>
    </citation>
    <scope>NUCLEOTIDE SEQUENCE [LARGE SCALE GENOMIC DNA]</scope>
    <source>
        <strain evidence="2 3">DSM 19609</strain>
    </source>
</reference>
<dbReference type="PROSITE" id="PS51725">
    <property type="entry name" value="ABM"/>
    <property type="match status" value="1"/>
</dbReference>
<gene>
    <name evidence="2" type="ORF">FB473_001090</name>
</gene>
<dbReference type="InterPro" id="IPR011008">
    <property type="entry name" value="Dimeric_a/b-barrel"/>
</dbReference>
<keyword evidence="3" id="KW-1185">Reference proteome</keyword>
<dbReference type="SUPFAM" id="SSF54909">
    <property type="entry name" value="Dimeric alpha+beta barrel"/>
    <property type="match status" value="1"/>
</dbReference>
<keyword evidence="2" id="KW-0560">Oxidoreductase</keyword>
<evidence type="ECO:0000259" key="1">
    <source>
        <dbReference type="PROSITE" id="PS51725"/>
    </source>
</evidence>
<name>A0ABX0SGW8_9ACTN</name>
<dbReference type="InterPro" id="IPR007138">
    <property type="entry name" value="ABM_dom"/>
</dbReference>
<feature type="domain" description="ABM" evidence="1">
    <location>
        <begin position="11"/>
        <end position="101"/>
    </location>
</feature>
<evidence type="ECO:0000313" key="3">
    <source>
        <dbReference type="Proteomes" id="UP000749311"/>
    </source>
</evidence>
<dbReference type="RefSeq" id="WP_167165445.1">
    <property type="nucleotide sequence ID" value="NZ_BAAAOO010000003.1"/>
</dbReference>
<proteinExistence type="predicted"/>
<keyword evidence="2" id="KW-0503">Monooxygenase</keyword>
<dbReference type="Proteomes" id="UP000749311">
    <property type="component" value="Unassembled WGS sequence"/>
</dbReference>